<evidence type="ECO:0000256" key="1">
    <source>
        <dbReference type="SAM" id="Phobius"/>
    </source>
</evidence>
<sequence length="72" mass="8402">LSGRLFLSLFIFSLTKEIDQHIVPLGGIISVIAYRFPLRRRRLPLRSRLPPIFDSSANFRTSPYPNRKRGYL</sequence>
<protein>
    <submittedName>
        <fullName evidence="2">Uncharacterized protein</fullName>
    </submittedName>
</protein>
<accession>A0AAV0N7H5</accession>
<keyword evidence="1" id="KW-1133">Transmembrane helix</keyword>
<proteinExistence type="predicted"/>
<comment type="caution">
    <text evidence="2">The sequence shown here is derived from an EMBL/GenBank/DDBJ whole genome shotgun (WGS) entry which is preliminary data.</text>
</comment>
<dbReference type="EMBL" id="CAMGYJ010000008">
    <property type="protein sequence ID" value="CAI0454507.1"/>
    <property type="molecule type" value="Genomic_DNA"/>
</dbReference>
<feature type="transmembrane region" description="Helical" evidence="1">
    <location>
        <begin position="20"/>
        <end position="38"/>
    </location>
</feature>
<evidence type="ECO:0000313" key="3">
    <source>
        <dbReference type="Proteomes" id="UP001154282"/>
    </source>
</evidence>
<gene>
    <name evidence="2" type="ORF">LITE_LOCUS31988</name>
</gene>
<name>A0AAV0N7H5_9ROSI</name>
<dbReference type="Proteomes" id="UP001154282">
    <property type="component" value="Unassembled WGS sequence"/>
</dbReference>
<reference evidence="2" key="1">
    <citation type="submission" date="2022-08" db="EMBL/GenBank/DDBJ databases">
        <authorList>
            <person name="Gutierrez-Valencia J."/>
        </authorList>
    </citation>
    <scope>NUCLEOTIDE SEQUENCE</scope>
</reference>
<keyword evidence="1" id="KW-0812">Transmembrane</keyword>
<dbReference type="AlphaFoldDB" id="A0AAV0N7H5"/>
<keyword evidence="1" id="KW-0472">Membrane</keyword>
<evidence type="ECO:0000313" key="2">
    <source>
        <dbReference type="EMBL" id="CAI0454507.1"/>
    </source>
</evidence>
<organism evidence="2 3">
    <name type="scientific">Linum tenue</name>
    <dbReference type="NCBI Taxonomy" id="586396"/>
    <lineage>
        <taxon>Eukaryota</taxon>
        <taxon>Viridiplantae</taxon>
        <taxon>Streptophyta</taxon>
        <taxon>Embryophyta</taxon>
        <taxon>Tracheophyta</taxon>
        <taxon>Spermatophyta</taxon>
        <taxon>Magnoliopsida</taxon>
        <taxon>eudicotyledons</taxon>
        <taxon>Gunneridae</taxon>
        <taxon>Pentapetalae</taxon>
        <taxon>rosids</taxon>
        <taxon>fabids</taxon>
        <taxon>Malpighiales</taxon>
        <taxon>Linaceae</taxon>
        <taxon>Linum</taxon>
    </lineage>
</organism>
<feature type="non-terminal residue" evidence="2">
    <location>
        <position position="1"/>
    </location>
</feature>
<keyword evidence="3" id="KW-1185">Reference proteome</keyword>